<feature type="transmembrane region" description="Helical" evidence="12">
    <location>
        <begin position="249"/>
        <end position="271"/>
    </location>
</feature>
<dbReference type="InterPro" id="IPR023395">
    <property type="entry name" value="MCP_dom_sf"/>
</dbReference>
<evidence type="ECO:0000256" key="10">
    <source>
        <dbReference type="PROSITE-ProRule" id="PRU00282"/>
    </source>
</evidence>
<feature type="repeat" description="Solcar" evidence="10">
    <location>
        <begin position="12"/>
        <end position="85"/>
    </location>
</feature>
<dbReference type="AlphaFoldDB" id="A0A2A4JHK8"/>
<feature type="transmembrane region" description="Helical" evidence="12">
    <location>
        <begin position="97"/>
        <end position="115"/>
    </location>
</feature>
<dbReference type="PANTHER" id="PTHR45667">
    <property type="entry name" value="S-ADENOSYLMETHIONINE MITOCHONDRIAL CARRIER PROTEIN"/>
    <property type="match status" value="1"/>
</dbReference>
<evidence type="ECO:0000256" key="9">
    <source>
        <dbReference type="ARBA" id="ARBA00023136"/>
    </source>
</evidence>
<feature type="repeat" description="Solcar" evidence="10">
    <location>
        <begin position="94"/>
        <end position="180"/>
    </location>
</feature>
<evidence type="ECO:0000256" key="11">
    <source>
        <dbReference type="RuleBase" id="RU000488"/>
    </source>
</evidence>
<comment type="caution">
    <text evidence="13">The sequence shown here is derived from an EMBL/GenBank/DDBJ whole genome shotgun (WGS) entry which is preliminary data.</text>
</comment>
<name>A0A2A4JHK8_HELVI</name>
<accession>A0A2A4JHK8</accession>
<evidence type="ECO:0000256" key="2">
    <source>
        <dbReference type="ARBA" id="ARBA00006375"/>
    </source>
</evidence>
<evidence type="ECO:0008006" key="14">
    <source>
        <dbReference type="Google" id="ProtNLM"/>
    </source>
</evidence>
<evidence type="ECO:0000256" key="1">
    <source>
        <dbReference type="ARBA" id="ARBA00004448"/>
    </source>
</evidence>
<dbReference type="STRING" id="7102.A0A2A4JHK8"/>
<organism evidence="13">
    <name type="scientific">Heliothis virescens</name>
    <name type="common">Tobacco budworm moth</name>
    <dbReference type="NCBI Taxonomy" id="7102"/>
    <lineage>
        <taxon>Eukaryota</taxon>
        <taxon>Metazoa</taxon>
        <taxon>Ecdysozoa</taxon>
        <taxon>Arthropoda</taxon>
        <taxon>Hexapoda</taxon>
        <taxon>Insecta</taxon>
        <taxon>Pterygota</taxon>
        <taxon>Neoptera</taxon>
        <taxon>Endopterygota</taxon>
        <taxon>Lepidoptera</taxon>
        <taxon>Glossata</taxon>
        <taxon>Ditrysia</taxon>
        <taxon>Noctuoidea</taxon>
        <taxon>Noctuidae</taxon>
        <taxon>Heliothinae</taxon>
        <taxon>Heliothis</taxon>
    </lineage>
</organism>
<keyword evidence="7 12" id="KW-1133">Transmembrane helix</keyword>
<evidence type="ECO:0000256" key="6">
    <source>
        <dbReference type="ARBA" id="ARBA00022792"/>
    </source>
</evidence>
<sequence>MAAMGQPKSFKSTHFPPLIAGALAGVSVDVTLYPLDTLKTRLQSAQGFQKAGGFNGVYRGLLTVAATSMPTTALFFASYEATKAQCQPLVSPQYAPLTHMFAASVGEVLACVIRVPTEIAKQRKQTYVGSNAISSVSILLHAYKSEGFFRGVYRGFGSTVLRDLPFSFIELPVWELLKSTVRKHNDGQISSLQSALCGSIAGGFAAGVTTPLDLAKTRIMLGNGYSVTRKMRILPVLVDIYYESGFKGLFAGVMPRMTAIMIGGFVFFGVYDDSKKYLEKYLDGS</sequence>
<comment type="subcellular location">
    <subcellularLocation>
        <location evidence="1">Mitochondrion inner membrane</location>
        <topology evidence="1">Multi-pass membrane protein</topology>
    </subcellularLocation>
</comment>
<evidence type="ECO:0000256" key="4">
    <source>
        <dbReference type="ARBA" id="ARBA00022692"/>
    </source>
</evidence>
<dbReference type="GO" id="GO:0005743">
    <property type="term" value="C:mitochondrial inner membrane"/>
    <property type="evidence" value="ECO:0007669"/>
    <property type="project" value="UniProtKB-SubCell"/>
</dbReference>
<feature type="transmembrane region" description="Helical" evidence="12">
    <location>
        <begin position="56"/>
        <end position="77"/>
    </location>
</feature>
<evidence type="ECO:0000256" key="3">
    <source>
        <dbReference type="ARBA" id="ARBA00022448"/>
    </source>
</evidence>
<feature type="repeat" description="Solcar" evidence="10">
    <location>
        <begin position="189"/>
        <end position="277"/>
    </location>
</feature>
<evidence type="ECO:0000313" key="13">
    <source>
        <dbReference type="EMBL" id="PCG71461.1"/>
    </source>
</evidence>
<dbReference type="Pfam" id="PF00153">
    <property type="entry name" value="Mito_carr"/>
    <property type="match status" value="3"/>
</dbReference>
<keyword evidence="6" id="KW-0999">Mitochondrion inner membrane</keyword>
<feature type="transmembrane region" description="Helical" evidence="12">
    <location>
        <begin position="15"/>
        <end position="35"/>
    </location>
</feature>
<dbReference type="InterPro" id="IPR018108">
    <property type="entry name" value="MCP_transmembrane"/>
</dbReference>
<keyword evidence="4 10" id="KW-0812">Transmembrane</keyword>
<evidence type="ECO:0000256" key="12">
    <source>
        <dbReference type="SAM" id="Phobius"/>
    </source>
</evidence>
<dbReference type="Gene3D" id="1.50.40.10">
    <property type="entry name" value="Mitochondrial carrier domain"/>
    <property type="match status" value="1"/>
</dbReference>
<dbReference type="SUPFAM" id="SSF103506">
    <property type="entry name" value="Mitochondrial carrier"/>
    <property type="match status" value="1"/>
</dbReference>
<protein>
    <recommendedName>
        <fullName evidence="14">Mitochondrial carrier protein</fullName>
    </recommendedName>
</protein>
<comment type="similarity">
    <text evidence="2 11">Belongs to the mitochondrial carrier (TC 2.A.29) family.</text>
</comment>
<dbReference type="FunFam" id="1.50.40.10:FF:000018">
    <property type="entry name" value="S-adenosylmethionine mitochondrial carrier protein-like"/>
    <property type="match status" value="1"/>
</dbReference>
<evidence type="ECO:0000256" key="5">
    <source>
        <dbReference type="ARBA" id="ARBA00022737"/>
    </source>
</evidence>
<keyword evidence="5" id="KW-0677">Repeat</keyword>
<evidence type="ECO:0000256" key="7">
    <source>
        <dbReference type="ARBA" id="ARBA00022989"/>
    </source>
</evidence>
<keyword evidence="3 11" id="KW-0813">Transport</keyword>
<dbReference type="EMBL" id="NWSH01001382">
    <property type="protein sequence ID" value="PCG71461.1"/>
    <property type="molecule type" value="Genomic_DNA"/>
</dbReference>
<evidence type="ECO:0000256" key="8">
    <source>
        <dbReference type="ARBA" id="ARBA00023128"/>
    </source>
</evidence>
<keyword evidence="9 10" id="KW-0472">Membrane</keyword>
<dbReference type="PROSITE" id="PS50920">
    <property type="entry name" value="SOLCAR"/>
    <property type="match status" value="3"/>
</dbReference>
<gene>
    <name evidence="13" type="ORF">B5V51_1840</name>
</gene>
<proteinExistence type="inferred from homology"/>
<keyword evidence="8" id="KW-0496">Mitochondrion</keyword>
<reference evidence="13" key="1">
    <citation type="submission" date="2017-09" db="EMBL/GenBank/DDBJ databases">
        <title>Contemporary evolution of a Lepidopteran species, Heliothis virescens, in response to modern agricultural practices.</title>
        <authorList>
            <person name="Fritz M.L."/>
            <person name="Deyonke A.M."/>
            <person name="Papanicolaou A."/>
            <person name="Micinski S."/>
            <person name="Westbrook J."/>
            <person name="Gould F."/>
        </authorList>
    </citation>
    <scope>NUCLEOTIDE SEQUENCE [LARGE SCALE GENOMIC DNA]</scope>
    <source>
        <strain evidence="13">HvINT-</strain>
        <tissue evidence="13">Whole body</tissue>
    </source>
</reference>